<evidence type="ECO:0000259" key="2">
    <source>
        <dbReference type="Pfam" id="PF01458"/>
    </source>
</evidence>
<organism evidence="4 5">
    <name type="scientific">Dokdonella immobilis</name>
    <dbReference type="NCBI Taxonomy" id="578942"/>
    <lineage>
        <taxon>Bacteria</taxon>
        <taxon>Pseudomonadati</taxon>
        <taxon>Pseudomonadota</taxon>
        <taxon>Gammaproteobacteria</taxon>
        <taxon>Lysobacterales</taxon>
        <taxon>Rhodanobacteraceae</taxon>
        <taxon>Dokdonella</taxon>
    </lineage>
</organism>
<sequence>MATGFLEPLLAAASSSAVAGGDWLAGVRERALRQLERDGLPGPRSEAWKYSSLRALGQRRFEPGDAAAATRNVDAGLLELAGVDAPRLVFVNGSFRADLSRLPSLPGVQLRTLSQELQEDPDRLRGFLDRPHADAADAFARLNTVLAADGPVIRVAAGSVVEPLVHLVNVGASASVDLAWQLRGIVEVGEGASLRLVEHHVGEAGHEHLGNSFSQIVLRAGARLDLLQVQDSPESANLVRRTEASLESDAHLELRSIEAGARWMRHDLAVELSGDRSRFVSRGVFALHGRQHADTRLDVRHTARDTSCDIVWRGVADQRSRGIFHGAIVVAAGADGADAQLSNKNLLLSDQAEINTQPVLEIHADEVKAAHGATVGQLDERALFYLRSRGLSRAEARSLLTLAFCRVAFDSITNAALREHIDAMMLERLPIREDETGQEPASP</sequence>
<evidence type="ECO:0000313" key="4">
    <source>
        <dbReference type="EMBL" id="SFN23681.1"/>
    </source>
</evidence>
<evidence type="ECO:0000313" key="5">
    <source>
        <dbReference type="Proteomes" id="UP000198575"/>
    </source>
</evidence>
<proteinExistence type="inferred from homology"/>
<evidence type="ECO:0000256" key="1">
    <source>
        <dbReference type="ARBA" id="ARBA00043967"/>
    </source>
</evidence>
<dbReference type="OrthoDB" id="9768262at2"/>
<dbReference type="STRING" id="578942.SAMN05216289_10946"/>
<reference evidence="4 5" key="1">
    <citation type="submission" date="2016-10" db="EMBL/GenBank/DDBJ databases">
        <authorList>
            <person name="de Groot N.N."/>
        </authorList>
    </citation>
    <scope>NUCLEOTIDE SEQUENCE [LARGE SCALE GENOMIC DNA]</scope>
    <source>
        <strain evidence="4 5">CGMCC 1.7659</strain>
    </source>
</reference>
<dbReference type="Proteomes" id="UP000198575">
    <property type="component" value="Unassembled WGS sequence"/>
</dbReference>
<comment type="similarity">
    <text evidence="1">Belongs to the iron-sulfur cluster assembly SufBD family.</text>
</comment>
<dbReference type="SUPFAM" id="SSF101960">
    <property type="entry name" value="Stabilizer of iron transporter SufD"/>
    <property type="match status" value="1"/>
</dbReference>
<dbReference type="InterPro" id="IPR055346">
    <property type="entry name" value="Fe-S_cluster_assembly_SufBD"/>
</dbReference>
<dbReference type="Pfam" id="PF19295">
    <property type="entry name" value="SufBD_N"/>
    <property type="match status" value="1"/>
</dbReference>
<dbReference type="InterPro" id="IPR011542">
    <property type="entry name" value="SUF_FeS_clus_asmbl_SufD"/>
</dbReference>
<keyword evidence="5" id="KW-1185">Reference proteome</keyword>
<dbReference type="GO" id="GO:0016226">
    <property type="term" value="P:iron-sulfur cluster assembly"/>
    <property type="evidence" value="ECO:0007669"/>
    <property type="project" value="InterPro"/>
</dbReference>
<dbReference type="PANTHER" id="PTHR43575:SF1">
    <property type="entry name" value="PROTEIN ABCI7, CHLOROPLASTIC"/>
    <property type="match status" value="1"/>
</dbReference>
<dbReference type="NCBIfam" id="TIGR01981">
    <property type="entry name" value="sufD"/>
    <property type="match status" value="1"/>
</dbReference>
<dbReference type="Pfam" id="PF01458">
    <property type="entry name" value="SUFBD_core"/>
    <property type="match status" value="1"/>
</dbReference>
<protein>
    <submittedName>
        <fullName evidence="4">Iron-regulated ABC transporter permease protein SufD</fullName>
    </submittedName>
</protein>
<dbReference type="EMBL" id="FOVF01000009">
    <property type="protein sequence ID" value="SFN23681.1"/>
    <property type="molecule type" value="Genomic_DNA"/>
</dbReference>
<gene>
    <name evidence="4" type="ORF">SAMN05216289_10946</name>
</gene>
<evidence type="ECO:0000259" key="3">
    <source>
        <dbReference type="Pfam" id="PF19295"/>
    </source>
</evidence>
<feature type="domain" description="SUF system FeS cluster assembly SufBD core" evidence="2">
    <location>
        <begin position="178"/>
        <end position="404"/>
    </location>
</feature>
<dbReference type="InterPro" id="IPR045595">
    <property type="entry name" value="SufBD_N"/>
</dbReference>
<feature type="domain" description="SUF system FeS cluster assembly SufBD N-terminal" evidence="3">
    <location>
        <begin position="23"/>
        <end position="165"/>
    </location>
</feature>
<dbReference type="InterPro" id="IPR000825">
    <property type="entry name" value="SUF_FeS_clus_asmbl_SufBD_core"/>
</dbReference>
<dbReference type="RefSeq" id="WP_092406975.1">
    <property type="nucleotide sequence ID" value="NZ_FOVF01000009.1"/>
</dbReference>
<dbReference type="PANTHER" id="PTHR43575">
    <property type="entry name" value="PROTEIN ABCI7, CHLOROPLASTIC"/>
    <property type="match status" value="1"/>
</dbReference>
<name>A0A1I4XCM4_9GAMM</name>
<dbReference type="AlphaFoldDB" id="A0A1I4XCM4"/>
<dbReference type="InterPro" id="IPR037284">
    <property type="entry name" value="SUF_FeS_clus_asmbl_SufBD_sf"/>
</dbReference>
<accession>A0A1I4XCM4</accession>